<protein>
    <submittedName>
        <fullName evidence="2">Uncharacterized protein</fullName>
    </submittedName>
</protein>
<keyword evidence="1" id="KW-0812">Transmembrane</keyword>
<keyword evidence="1" id="KW-1133">Transmembrane helix</keyword>
<dbReference type="AlphaFoldDB" id="A0A6G1L8D8"/>
<proteinExistence type="predicted"/>
<evidence type="ECO:0000313" key="3">
    <source>
        <dbReference type="Proteomes" id="UP000799436"/>
    </source>
</evidence>
<gene>
    <name evidence="2" type="ORF">EJ03DRAFT_327866</name>
</gene>
<dbReference type="Proteomes" id="UP000799436">
    <property type="component" value="Unassembled WGS sequence"/>
</dbReference>
<name>A0A6G1L8D8_9PEZI</name>
<reference evidence="2" key="1">
    <citation type="journal article" date="2020" name="Stud. Mycol.">
        <title>101 Dothideomycetes genomes: a test case for predicting lifestyles and emergence of pathogens.</title>
        <authorList>
            <person name="Haridas S."/>
            <person name="Albert R."/>
            <person name="Binder M."/>
            <person name="Bloem J."/>
            <person name="Labutti K."/>
            <person name="Salamov A."/>
            <person name="Andreopoulos B."/>
            <person name="Baker S."/>
            <person name="Barry K."/>
            <person name="Bills G."/>
            <person name="Bluhm B."/>
            <person name="Cannon C."/>
            <person name="Castanera R."/>
            <person name="Culley D."/>
            <person name="Daum C."/>
            <person name="Ezra D."/>
            <person name="Gonzalez J."/>
            <person name="Henrissat B."/>
            <person name="Kuo A."/>
            <person name="Liang C."/>
            <person name="Lipzen A."/>
            <person name="Lutzoni F."/>
            <person name="Magnuson J."/>
            <person name="Mondo S."/>
            <person name="Nolan M."/>
            <person name="Ohm R."/>
            <person name="Pangilinan J."/>
            <person name="Park H.-J."/>
            <person name="Ramirez L."/>
            <person name="Alfaro M."/>
            <person name="Sun H."/>
            <person name="Tritt A."/>
            <person name="Yoshinaga Y."/>
            <person name="Zwiers L.-H."/>
            <person name="Turgeon B."/>
            <person name="Goodwin S."/>
            <person name="Spatafora J."/>
            <person name="Crous P."/>
            <person name="Grigoriev I."/>
        </authorList>
    </citation>
    <scope>NUCLEOTIDE SEQUENCE</scope>
    <source>
        <strain evidence="2">CBS 116005</strain>
    </source>
</reference>
<organism evidence="2 3">
    <name type="scientific">Teratosphaeria nubilosa</name>
    <dbReference type="NCBI Taxonomy" id="161662"/>
    <lineage>
        <taxon>Eukaryota</taxon>
        <taxon>Fungi</taxon>
        <taxon>Dikarya</taxon>
        <taxon>Ascomycota</taxon>
        <taxon>Pezizomycotina</taxon>
        <taxon>Dothideomycetes</taxon>
        <taxon>Dothideomycetidae</taxon>
        <taxon>Mycosphaerellales</taxon>
        <taxon>Teratosphaeriaceae</taxon>
        <taxon>Teratosphaeria</taxon>
    </lineage>
</organism>
<dbReference type="OrthoDB" id="10327717at2759"/>
<keyword evidence="3" id="KW-1185">Reference proteome</keyword>
<feature type="transmembrane region" description="Helical" evidence="1">
    <location>
        <begin position="20"/>
        <end position="42"/>
    </location>
</feature>
<dbReference type="EMBL" id="ML995839">
    <property type="protein sequence ID" value="KAF2768900.1"/>
    <property type="molecule type" value="Genomic_DNA"/>
</dbReference>
<keyword evidence="1" id="KW-0472">Membrane</keyword>
<evidence type="ECO:0000256" key="1">
    <source>
        <dbReference type="SAM" id="Phobius"/>
    </source>
</evidence>
<sequence length="296" mass="33591">MSNDSDSPSFLAELLSPLMHMISWAAIITTCILPALIVVRIITTIIKKIWSILTATQHHVDALRVRYDDFALSHDFMMDLEAFAGSLNRKLYFIYLKLRWNRMTDEISRAKRRLGFLFDYIMGNIWWMALLGLPLVMMLDYSVRSIGEVEVPLDRLPARFQGKESAWIHIPRKWAGSNSQHQPAPMRSDQVNYNEWMSDDAYEGTSLVSAPQVVTVAQTRRVGSATITVSEDMSLQATISSGFETLIKASTTGHTGDRQEPPLLDRFHREHKMAGSGNGLAWCKLCEQMHCCELPI</sequence>
<accession>A0A6G1L8D8</accession>
<feature type="transmembrane region" description="Helical" evidence="1">
    <location>
        <begin position="117"/>
        <end position="139"/>
    </location>
</feature>
<evidence type="ECO:0000313" key="2">
    <source>
        <dbReference type="EMBL" id="KAF2768900.1"/>
    </source>
</evidence>